<name>A0AAV5SFE8_9BILA</name>
<evidence type="ECO:0000313" key="2">
    <source>
        <dbReference type="EMBL" id="GMS80144.1"/>
    </source>
</evidence>
<evidence type="ECO:0000259" key="1">
    <source>
        <dbReference type="SMART" id="SM00587"/>
    </source>
</evidence>
<dbReference type="InterPro" id="IPR011009">
    <property type="entry name" value="Kinase-like_dom_sf"/>
</dbReference>
<dbReference type="PANTHER" id="PTHR23020">
    <property type="entry name" value="UNCHARACTERIZED NUCLEAR HORMONE RECEPTOR-RELATED"/>
    <property type="match status" value="1"/>
</dbReference>
<dbReference type="Proteomes" id="UP001432027">
    <property type="component" value="Unassembled WGS sequence"/>
</dbReference>
<dbReference type="Pfam" id="PF07914">
    <property type="entry name" value="DUF1679"/>
    <property type="match status" value="1"/>
</dbReference>
<dbReference type="AlphaFoldDB" id="A0AAV5SFE8"/>
<accession>A0AAV5SFE8</accession>
<dbReference type="PANTHER" id="PTHR23020:SF20">
    <property type="entry name" value="CHK KINASE-LIKE DOMAIN-CONTAINING PROTEIN"/>
    <property type="match status" value="1"/>
</dbReference>
<evidence type="ECO:0000313" key="3">
    <source>
        <dbReference type="Proteomes" id="UP001432027"/>
    </source>
</evidence>
<gene>
    <name evidence="2" type="ORF">PENTCL1PPCAC_2319</name>
</gene>
<feature type="non-terminal residue" evidence="2">
    <location>
        <position position="1"/>
    </location>
</feature>
<dbReference type="SUPFAM" id="SSF56112">
    <property type="entry name" value="Protein kinase-like (PK-like)"/>
    <property type="match status" value="1"/>
</dbReference>
<keyword evidence="3" id="KW-1185">Reference proteome</keyword>
<organism evidence="2 3">
    <name type="scientific">Pristionchus entomophagus</name>
    <dbReference type="NCBI Taxonomy" id="358040"/>
    <lineage>
        <taxon>Eukaryota</taxon>
        <taxon>Metazoa</taxon>
        <taxon>Ecdysozoa</taxon>
        <taxon>Nematoda</taxon>
        <taxon>Chromadorea</taxon>
        <taxon>Rhabditida</taxon>
        <taxon>Rhabditina</taxon>
        <taxon>Diplogasteromorpha</taxon>
        <taxon>Diplogasteroidea</taxon>
        <taxon>Neodiplogasteridae</taxon>
        <taxon>Pristionchus</taxon>
    </lineage>
</organism>
<sequence>LPSPSPLHSDKRVLRMELSTVSLSPSEKDTFTSHSHFTLEMSGDWIERALLSHFGLLPTILDSGRIEEASHGFMSSILRLSLLWPFNRDDLPSTIVLKMPGVTMANEAMEATMEGMDEETKEQMDKVGDTSMNVMSQMMHDTEAKTYSLFTHCSAPFKMPICYHSSPYGSDHPVILMEDIKGAAINDVVDGFREMQLFSIVYEIAKMHVYSFETDEWRSIKFTKDPELLAGYSIMLSGFTAALTKKFPDHADDLNLLYKYCVSDPEWWIKYEKTFENPDVVSVLVHGDMWSPQFLWKDDQLLCIVDWQLVHTGSLTEDLLHILSLCIPVNMRERLTKPLLSYYYQKITEIMKEKGKEVPFTYEYLEKDYKETLPLTSCLALFALSMWSNSPVLRCGSSLDESRIAEEEKRVLSIISHCVQECKWE</sequence>
<dbReference type="SMART" id="SM00587">
    <property type="entry name" value="CHK"/>
    <property type="match status" value="1"/>
</dbReference>
<protein>
    <recommendedName>
        <fullName evidence="1">CHK kinase-like domain-containing protein</fullName>
    </recommendedName>
</protein>
<proteinExistence type="predicted"/>
<dbReference type="Gene3D" id="3.90.1200.10">
    <property type="match status" value="1"/>
</dbReference>
<dbReference type="EMBL" id="BTSX01000001">
    <property type="protein sequence ID" value="GMS80144.1"/>
    <property type="molecule type" value="Genomic_DNA"/>
</dbReference>
<feature type="domain" description="CHK kinase-like" evidence="1">
    <location>
        <begin position="175"/>
        <end position="353"/>
    </location>
</feature>
<dbReference type="InterPro" id="IPR052961">
    <property type="entry name" value="Oxido-Kinase-like_Enzymes"/>
</dbReference>
<dbReference type="InterPro" id="IPR012877">
    <property type="entry name" value="Dhs-27"/>
</dbReference>
<comment type="caution">
    <text evidence="2">The sequence shown here is derived from an EMBL/GenBank/DDBJ whole genome shotgun (WGS) entry which is preliminary data.</text>
</comment>
<dbReference type="InterPro" id="IPR015897">
    <property type="entry name" value="CHK_kinase-like"/>
</dbReference>
<reference evidence="2" key="1">
    <citation type="submission" date="2023-10" db="EMBL/GenBank/DDBJ databases">
        <title>Genome assembly of Pristionchus species.</title>
        <authorList>
            <person name="Yoshida K."/>
            <person name="Sommer R.J."/>
        </authorList>
    </citation>
    <scope>NUCLEOTIDE SEQUENCE</scope>
    <source>
        <strain evidence="2">RS0144</strain>
    </source>
</reference>